<dbReference type="InterPro" id="IPR023299">
    <property type="entry name" value="ATPase_P-typ_cyto_dom_N"/>
</dbReference>
<sequence length="791" mass="84648">MDCPDCAAKVERVAASLPGVDQVRVDFTRQRLRASTSSPAAARALRDKVRSLGYDLVDPAQPVTSELIIPEMDCSEEEQLVEKALGGLDGLLGLQIHVVTQKVILQHDPQILPLERIVQRLAEFGLHARPVQGGQERRAGWRRHIATWSTAAAGLFTALGLILSLVGGDPWLAKLFLGLAIAIGGWPVARKGIAAARHGALDMNVLMMVAVTGALFIDAWGEGAMVVFLFALAQELERRSMDRARRAVQALMELAPPTARVLRDGSEIELPVEQVRVGDLFRLRPGDKVPLDGEVVDGHSAVDQAPITGESIPVEKAPGDTLYAGSINQQGSLDVRVTHLAGDTTLAQIGRLIEQAQSARAPAQAFVERFARYYTPAVIVIAVLVAAVPPLLLGLPFDTWFYRALVLLVIACPCALVISTPVAVVSGLARGARAGVLIKGGIHLENAGHLTTLAFDKTGTLTEGRPRVEQIEALADTPPERVLQVAAALESRSEHPLARAVMERAREQGIDALPVDRFQSLTGLGIEATIDGEGYLLGNHRLFEERGLCSPEIESWLERWEQEGRTVVIVGSTTQVLGLIGIADQIRPEAPSALRELRRLGVDNLVMLTGDNRGTARAIAERLGIDQYRAELLPVDKVSAVQELVQRSGHVGMVGDGVNDAPAMASANIGIAMGAAGTDAALETADLVLMSDDLNRLPFAIRLSRATLGTIRQNIAVALGLKALFLVLAIGGWATLWMAVFADTGASVLVVLNSLRLLKMESRSRAAHDSRSAPSSAEPTDTHATKPHSGY</sequence>
<dbReference type="NCBIfam" id="TIGR01494">
    <property type="entry name" value="ATPase_P-type"/>
    <property type="match status" value="1"/>
</dbReference>
<dbReference type="EMBL" id="DRKP01000188">
    <property type="protein sequence ID" value="HEB97695.1"/>
    <property type="molecule type" value="Genomic_DNA"/>
</dbReference>
<dbReference type="PROSITE" id="PS50846">
    <property type="entry name" value="HMA_2"/>
    <property type="match status" value="2"/>
</dbReference>
<evidence type="ECO:0000256" key="8">
    <source>
        <dbReference type="ARBA" id="ARBA00022989"/>
    </source>
</evidence>
<feature type="domain" description="HMA" evidence="14">
    <location>
        <begin position="1"/>
        <end position="57"/>
    </location>
</feature>
<dbReference type="InterPro" id="IPR008250">
    <property type="entry name" value="ATPase_P-typ_transduc_dom_A_sf"/>
</dbReference>
<dbReference type="InterPro" id="IPR051014">
    <property type="entry name" value="Cation_Transport_ATPase_IB"/>
</dbReference>
<dbReference type="GO" id="GO:0046872">
    <property type="term" value="F:metal ion binding"/>
    <property type="evidence" value="ECO:0007669"/>
    <property type="project" value="UniProtKB-KW"/>
</dbReference>
<organism evidence="15">
    <name type="scientific">Sedimenticola thiotaurini</name>
    <dbReference type="NCBI Taxonomy" id="1543721"/>
    <lineage>
        <taxon>Bacteria</taxon>
        <taxon>Pseudomonadati</taxon>
        <taxon>Pseudomonadota</taxon>
        <taxon>Gammaproteobacteria</taxon>
        <taxon>Chromatiales</taxon>
        <taxon>Sedimenticolaceae</taxon>
        <taxon>Sedimenticola</taxon>
    </lineage>
</organism>
<dbReference type="Pfam" id="PF00122">
    <property type="entry name" value="E1-E2_ATPase"/>
    <property type="match status" value="1"/>
</dbReference>
<dbReference type="GO" id="GO:0005524">
    <property type="term" value="F:ATP binding"/>
    <property type="evidence" value="ECO:0007669"/>
    <property type="project" value="UniProtKB-UniRule"/>
</dbReference>
<keyword evidence="8 12" id="KW-1133">Transmembrane helix</keyword>
<dbReference type="InterPro" id="IPR023298">
    <property type="entry name" value="ATPase_P-typ_TM_dom_sf"/>
</dbReference>
<dbReference type="PROSITE" id="PS00154">
    <property type="entry name" value="ATPASE_E1_E2"/>
    <property type="match status" value="1"/>
</dbReference>
<dbReference type="EC" id="7.2.2.12" evidence="10"/>
<evidence type="ECO:0000256" key="12">
    <source>
        <dbReference type="RuleBase" id="RU362081"/>
    </source>
</evidence>
<feature type="transmembrane region" description="Helical" evidence="12">
    <location>
        <begin position="205"/>
        <end position="233"/>
    </location>
</feature>
<evidence type="ECO:0000256" key="5">
    <source>
        <dbReference type="ARBA" id="ARBA00022741"/>
    </source>
</evidence>
<keyword evidence="7" id="KW-1278">Translocase</keyword>
<evidence type="ECO:0000256" key="4">
    <source>
        <dbReference type="ARBA" id="ARBA00022723"/>
    </source>
</evidence>
<evidence type="ECO:0000256" key="11">
    <source>
        <dbReference type="ARBA" id="ARBA00047308"/>
    </source>
</evidence>
<comment type="subcellular location">
    <subcellularLocation>
        <location evidence="12">Cell membrane</location>
    </subcellularLocation>
    <subcellularLocation>
        <location evidence="1">Membrane</location>
        <topology evidence="1">Multi-pass membrane protein</topology>
    </subcellularLocation>
</comment>
<keyword evidence="6 12" id="KW-0067">ATP-binding</keyword>
<dbReference type="InterPro" id="IPR044492">
    <property type="entry name" value="P_typ_ATPase_HD_dom"/>
</dbReference>
<dbReference type="FunFam" id="2.70.150.10:FF:000002">
    <property type="entry name" value="Copper-transporting ATPase 1, putative"/>
    <property type="match status" value="1"/>
</dbReference>
<dbReference type="GO" id="GO:0005886">
    <property type="term" value="C:plasma membrane"/>
    <property type="evidence" value="ECO:0007669"/>
    <property type="project" value="UniProtKB-SubCell"/>
</dbReference>
<dbReference type="InterPro" id="IPR006121">
    <property type="entry name" value="HMA_dom"/>
</dbReference>
<dbReference type="InterPro" id="IPR036412">
    <property type="entry name" value="HAD-like_sf"/>
</dbReference>
<evidence type="ECO:0000256" key="10">
    <source>
        <dbReference type="ARBA" id="ARBA00039097"/>
    </source>
</evidence>
<dbReference type="SFLD" id="SFLDS00003">
    <property type="entry name" value="Haloacid_Dehalogenase"/>
    <property type="match status" value="1"/>
</dbReference>
<dbReference type="SUPFAM" id="SSF56784">
    <property type="entry name" value="HAD-like"/>
    <property type="match status" value="1"/>
</dbReference>
<evidence type="ECO:0000256" key="1">
    <source>
        <dbReference type="ARBA" id="ARBA00004141"/>
    </source>
</evidence>
<dbReference type="GO" id="GO:0016887">
    <property type="term" value="F:ATP hydrolysis activity"/>
    <property type="evidence" value="ECO:0007669"/>
    <property type="project" value="InterPro"/>
</dbReference>
<dbReference type="SFLD" id="SFLDF00027">
    <property type="entry name" value="p-type_atpase"/>
    <property type="match status" value="1"/>
</dbReference>
<dbReference type="InterPro" id="IPR027256">
    <property type="entry name" value="P-typ_ATPase_IB"/>
</dbReference>
<feature type="transmembrane region" description="Helical" evidence="12">
    <location>
        <begin position="373"/>
        <end position="392"/>
    </location>
</feature>
<comment type="catalytic activity">
    <reaction evidence="11">
        <text>Zn(2+)(in) + ATP + H2O = Zn(2+)(out) + ADP + phosphate + H(+)</text>
        <dbReference type="Rhea" id="RHEA:20621"/>
        <dbReference type="ChEBI" id="CHEBI:15377"/>
        <dbReference type="ChEBI" id="CHEBI:15378"/>
        <dbReference type="ChEBI" id="CHEBI:29105"/>
        <dbReference type="ChEBI" id="CHEBI:30616"/>
        <dbReference type="ChEBI" id="CHEBI:43474"/>
        <dbReference type="ChEBI" id="CHEBI:456216"/>
        <dbReference type="EC" id="7.2.2.12"/>
    </reaction>
</comment>
<feature type="transmembrane region" description="Helical" evidence="12">
    <location>
        <begin position="145"/>
        <end position="166"/>
    </location>
</feature>
<evidence type="ECO:0000256" key="9">
    <source>
        <dbReference type="ARBA" id="ARBA00023136"/>
    </source>
</evidence>
<dbReference type="PRINTS" id="PR00119">
    <property type="entry name" value="CATATPASE"/>
</dbReference>
<dbReference type="NCBIfam" id="TIGR01525">
    <property type="entry name" value="ATPase-IB_hvy"/>
    <property type="match status" value="1"/>
</dbReference>
<feature type="region of interest" description="Disordered" evidence="13">
    <location>
        <begin position="766"/>
        <end position="791"/>
    </location>
</feature>
<dbReference type="InterPro" id="IPR059000">
    <property type="entry name" value="ATPase_P-type_domA"/>
</dbReference>
<dbReference type="NCBIfam" id="TIGR01512">
    <property type="entry name" value="ATPase-IB2_Cd"/>
    <property type="match status" value="1"/>
</dbReference>
<evidence type="ECO:0000256" key="7">
    <source>
        <dbReference type="ARBA" id="ARBA00022967"/>
    </source>
</evidence>
<name>A0A831RRB2_9GAMM</name>
<dbReference type="Gene3D" id="3.40.1110.10">
    <property type="entry name" value="Calcium-transporting ATPase, cytoplasmic domain N"/>
    <property type="match status" value="1"/>
</dbReference>
<gene>
    <name evidence="15" type="primary">cadA</name>
    <name evidence="15" type="ORF">ENI96_14830</name>
</gene>
<dbReference type="Pfam" id="PF00403">
    <property type="entry name" value="HMA"/>
    <property type="match status" value="1"/>
</dbReference>
<keyword evidence="5 12" id="KW-0547">Nucleotide-binding</keyword>
<comment type="caution">
    <text evidence="15">The sequence shown here is derived from an EMBL/GenBank/DDBJ whole genome shotgun (WGS) entry which is preliminary data.</text>
</comment>
<evidence type="ECO:0000256" key="2">
    <source>
        <dbReference type="ARBA" id="ARBA00006024"/>
    </source>
</evidence>
<feature type="transmembrane region" description="Helical" evidence="12">
    <location>
        <begin position="711"/>
        <end position="730"/>
    </location>
</feature>
<dbReference type="Gene3D" id="2.70.150.10">
    <property type="entry name" value="Calcium-transporting ATPase, cytoplasmic transduction domain A"/>
    <property type="match status" value="1"/>
</dbReference>
<keyword evidence="3 12" id="KW-0812">Transmembrane</keyword>
<dbReference type="SUPFAM" id="SSF55008">
    <property type="entry name" value="HMA, heavy metal-associated domain"/>
    <property type="match status" value="2"/>
</dbReference>
<dbReference type="CDD" id="cd00371">
    <property type="entry name" value="HMA"/>
    <property type="match status" value="1"/>
</dbReference>
<dbReference type="GO" id="GO:0016463">
    <property type="term" value="F:P-type zinc transporter activity"/>
    <property type="evidence" value="ECO:0007669"/>
    <property type="project" value="UniProtKB-EC"/>
</dbReference>
<reference evidence="15" key="1">
    <citation type="journal article" date="2020" name="mSystems">
        <title>Genome- and Community-Level Interaction Insights into Carbon Utilization and Element Cycling Functions of Hydrothermarchaeota in Hydrothermal Sediment.</title>
        <authorList>
            <person name="Zhou Z."/>
            <person name="Liu Y."/>
            <person name="Xu W."/>
            <person name="Pan J."/>
            <person name="Luo Z.H."/>
            <person name="Li M."/>
        </authorList>
    </citation>
    <scope>NUCLEOTIDE SEQUENCE [LARGE SCALE GENOMIC DNA]</scope>
    <source>
        <strain evidence="15">HyVt-443</strain>
    </source>
</reference>
<dbReference type="InterPro" id="IPR001757">
    <property type="entry name" value="P_typ_ATPase"/>
</dbReference>
<keyword evidence="4 12" id="KW-0479">Metal-binding</keyword>
<comment type="similarity">
    <text evidence="2 12">Belongs to the cation transport ATPase (P-type) (TC 3.A.3) family. Type IB subfamily.</text>
</comment>
<evidence type="ECO:0000256" key="6">
    <source>
        <dbReference type="ARBA" id="ARBA00022840"/>
    </source>
</evidence>
<evidence type="ECO:0000313" key="15">
    <source>
        <dbReference type="EMBL" id="HEB97695.1"/>
    </source>
</evidence>
<evidence type="ECO:0000256" key="13">
    <source>
        <dbReference type="SAM" id="MobiDB-lite"/>
    </source>
</evidence>
<dbReference type="NCBIfam" id="TIGR01511">
    <property type="entry name" value="ATPase-IB1_Cu"/>
    <property type="match status" value="1"/>
</dbReference>
<feature type="transmembrane region" description="Helical" evidence="12">
    <location>
        <begin position="404"/>
        <end position="429"/>
    </location>
</feature>
<dbReference type="SUPFAM" id="SSF81665">
    <property type="entry name" value="Calcium ATPase, transmembrane domain M"/>
    <property type="match status" value="1"/>
</dbReference>
<feature type="domain" description="HMA" evidence="14">
    <location>
        <begin position="63"/>
        <end position="129"/>
    </location>
</feature>
<proteinExistence type="inferred from homology"/>
<dbReference type="SUPFAM" id="SSF81653">
    <property type="entry name" value="Calcium ATPase, transduction domain A"/>
    <property type="match status" value="1"/>
</dbReference>
<accession>A0A831RRB2</accession>
<dbReference type="Gene3D" id="3.40.50.1000">
    <property type="entry name" value="HAD superfamily/HAD-like"/>
    <property type="match status" value="1"/>
</dbReference>
<dbReference type="AlphaFoldDB" id="A0A831RRB2"/>
<dbReference type="InterPro" id="IPR036163">
    <property type="entry name" value="HMA_dom_sf"/>
</dbReference>
<dbReference type="Gene3D" id="3.30.70.100">
    <property type="match status" value="2"/>
</dbReference>
<dbReference type="PANTHER" id="PTHR48085:SF5">
    <property type="entry name" value="CADMIUM_ZINC-TRANSPORTING ATPASE HMA4-RELATED"/>
    <property type="match status" value="1"/>
</dbReference>
<keyword evidence="12" id="KW-1003">Cell membrane</keyword>
<dbReference type="Pfam" id="PF00702">
    <property type="entry name" value="Hydrolase"/>
    <property type="match status" value="1"/>
</dbReference>
<dbReference type="SFLD" id="SFLDG00002">
    <property type="entry name" value="C1.7:_P-type_atpase_like"/>
    <property type="match status" value="1"/>
</dbReference>
<dbReference type="PANTHER" id="PTHR48085">
    <property type="entry name" value="CADMIUM/ZINC-TRANSPORTING ATPASE HMA2-RELATED"/>
    <property type="match status" value="1"/>
</dbReference>
<evidence type="ECO:0000259" key="14">
    <source>
        <dbReference type="PROSITE" id="PS50846"/>
    </source>
</evidence>
<dbReference type="InterPro" id="IPR023214">
    <property type="entry name" value="HAD_sf"/>
</dbReference>
<dbReference type="Proteomes" id="UP000886251">
    <property type="component" value="Unassembled WGS sequence"/>
</dbReference>
<keyword evidence="9 12" id="KW-0472">Membrane</keyword>
<keyword evidence="15" id="KW-0378">Hydrolase</keyword>
<protein>
    <recommendedName>
        <fullName evidence="10">P-type Zn(2+) transporter</fullName>
        <ecNumber evidence="10">7.2.2.12</ecNumber>
    </recommendedName>
</protein>
<dbReference type="InterPro" id="IPR018303">
    <property type="entry name" value="ATPase_P-typ_P_site"/>
</dbReference>
<evidence type="ECO:0000256" key="3">
    <source>
        <dbReference type="ARBA" id="ARBA00022692"/>
    </source>
</evidence>